<accession>A0A194YPF7</accession>
<evidence type="ECO:0000256" key="1">
    <source>
        <dbReference type="SAM" id="MobiDB-lite"/>
    </source>
</evidence>
<organism evidence="2 3">
    <name type="scientific">Sorghum bicolor</name>
    <name type="common">Sorghum</name>
    <name type="synonym">Sorghum vulgare</name>
    <dbReference type="NCBI Taxonomy" id="4558"/>
    <lineage>
        <taxon>Eukaryota</taxon>
        <taxon>Viridiplantae</taxon>
        <taxon>Streptophyta</taxon>
        <taxon>Embryophyta</taxon>
        <taxon>Tracheophyta</taxon>
        <taxon>Spermatophyta</taxon>
        <taxon>Magnoliopsida</taxon>
        <taxon>Liliopsida</taxon>
        <taxon>Poales</taxon>
        <taxon>Poaceae</taxon>
        <taxon>PACMAD clade</taxon>
        <taxon>Panicoideae</taxon>
        <taxon>Andropogonodae</taxon>
        <taxon>Andropogoneae</taxon>
        <taxon>Sorghinae</taxon>
        <taxon>Sorghum</taxon>
    </lineage>
</organism>
<feature type="compositionally biased region" description="Basic and acidic residues" evidence="1">
    <location>
        <begin position="144"/>
        <end position="162"/>
    </location>
</feature>
<sequence>MEPPLHEILACKPEPHLQASDRTIGPAQHRASACSTGALGVASSEESHIPSSRSHIPEESSHIRQLALTICNCSEDRSFIVRPFVSEAMCRSSPHPRRREGGRGAPGDAQGAACRARGSEAAGRSRSGLRPSCGLRPGRPQRAGGREVAERRTPEGGEERTGAEQSTPEGGMEAGEGGDRGGAVHAGGREAT</sequence>
<proteinExistence type="predicted"/>
<reference evidence="2 3" key="1">
    <citation type="journal article" date="2009" name="Nature">
        <title>The Sorghum bicolor genome and the diversification of grasses.</title>
        <authorList>
            <person name="Paterson A.H."/>
            <person name="Bowers J.E."/>
            <person name="Bruggmann R."/>
            <person name="Dubchak I."/>
            <person name="Grimwood J."/>
            <person name="Gundlach H."/>
            <person name="Haberer G."/>
            <person name="Hellsten U."/>
            <person name="Mitros T."/>
            <person name="Poliakov A."/>
            <person name="Schmutz J."/>
            <person name="Spannagl M."/>
            <person name="Tang H."/>
            <person name="Wang X."/>
            <person name="Wicker T."/>
            <person name="Bharti A.K."/>
            <person name="Chapman J."/>
            <person name="Feltus F.A."/>
            <person name="Gowik U."/>
            <person name="Grigoriev I.V."/>
            <person name="Lyons E."/>
            <person name="Maher C.A."/>
            <person name="Martis M."/>
            <person name="Narechania A."/>
            <person name="Otillar R.P."/>
            <person name="Penning B.W."/>
            <person name="Salamov A.A."/>
            <person name="Wang Y."/>
            <person name="Zhang L."/>
            <person name="Carpita N.C."/>
            <person name="Freeling M."/>
            <person name="Gingle A.R."/>
            <person name="Hash C.T."/>
            <person name="Keller B."/>
            <person name="Klein P."/>
            <person name="Kresovich S."/>
            <person name="McCann M.C."/>
            <person name="Ming R."/>
            <person name="Peterson D.G."/>
            <person name="Mehboob-ur-Rahman"/>
            <person name="Ware D."/>
            <person name="Westhoff P."/>
            <person name="Mayer K.F."/>
            <person name="Messing J."/>
            <person name="Rokhsar D.S."/>
        </authorList>
    </citation>
    <scope>NUCLEOTIDE SEQUENCE [LARGE SCALE GENOMIC DNA]</scope>
    <source>
        <strain evidence="3">cv. BTx623</strain>
    </source>
</reference>
<feature type="compositionally biased region" description="Low complexity" evidence="1">
    <location>
        <begin position="111"/>
        <end position="130"/>
    </location>
</feature>
<dbReference type="Gramene" id="KXG30077">
    <property type="protein sequence ID" value="KXG30077"/>
    <property type="gene ID" value="SORBI_3004G131900"/>
</dbReference>
<dbReference type="AlphaFoldDB" id="A0A194YPF7"/>
<feature type="region of interest" description="Disordered" evidence="1">
    <location>
        <begin position="90"/>
        <end position="192"/>
    </location>
</feature>
<dbReference type="Proteomes" id="UP000000768">
    <property type="component" value="Chromosome 4"/>
</dbReference>
<name>A0A194YPF7_SORBI</name>
<dbReference type="EMBL" id="CM000763">
    <property type="protein sequence ID" value="KXG30077.1"/>
    <property type="molecule type" value="Genomic_DNA"/>
</dbReference>
<protein>
    <submittedName>
        <fullName evidence="2">Uncharacterized protein</fullName>
    </submittedName>
</protein>
<evidence type="ECO:0000313" key="3">
    <source>
        <dbReference type="Proteomes" id="UP000000768"/>
    </source>
</evidence>
<evidence type="ECO:0000313" key="2">
    <source>
        <dbReference type="EMBL" id="KXG30077.1"/>
    </source>
</evidence>
<reference evidence="3" key="2">
    <citation type="journal article" date="2018" name="Plant J.">
        <title>The Sorghum bicolor reference genome: improved assembly, gene annotations, a transcriptome atlas, and signatures of genome organization.</title>
        <authorList>
            <person name="McCormick R.F."/>
            <person name="Truong S.K."/>
            <person name="Sreedasyam A."/>
            <person name="Jenkins J."/>
            <person name="Shu S."/>
            <person name="Sims D."/>
            <person name="Kennedy M."/>
            <person name="Amirebrahimi M."/>
            <person name="Weers B.D."/>
            <person name="McKinley B."/>
            <person name="Mattison A."/>
            <person name="Morishige D.T."/>
            <person name="Grimwood J."/>
            <person name="Schmutz J."/>
            <person name="Mullet J.E."/>
        </authorList>
    </citation>
    <scope>NUCLEOTIDE SEQUENCE [LARGE SCALE GENOMIC DNA]</scope>
    <source>
        <strain evidence="3">cv. BTx623</strain>
    </source>
</reference>
<dbReference type="InParanoid" id="A0A194YPF7"/>
<keyword evidence="3" id="KW-1185">Reference proteome</keyword>
<gene>
    <name evidence="2" type="ORF">SORBI_3004G131900</name>
</gene>
<feature type="compositionally biased region" description="Gly residues" evidence="1">
    <location>
        <begin position="172"/>
        <end position="185"/>
    </location>
</feature>